<protein>
    <submittedName>
        <fullName evidence="2">Transcription factor</fullName>
    </submittedName>
</protein>
<gene>
    <name evidence="2" type="ORF">STAS_06107</name>
</gene>
<name>A0A5A7PBX6_STRAF</name>
<feature type="region of interest" description="Disordered" evidence="1">
    <location>
        <begin position="191"/>
        <end position="252"/>
    </location>
</feature>
<keyword evidence="3" id="KW-1185">Reference proteome</keyword>
<sequence>MKGLRGTEVTVVGNASFEQKRAGVGVVISVMTGVRTTPMGSPLIHATTLRRPLLTFSLILQLFTRSSFAETGMASTILSPSSSSPCGDDDRHIPTALALLAVTAVVAIDVRRLPPRCWSPNETTTIIDAYRDNWCSLRRSNLRCAAPARLRRPPSSAATRWRSSASGTAASGGIRLYASSWAHFQGMDSMEKGFGGDPSESSDGEVFKDGLLGRNEIGKRAGESMKRKKMNGGSGSEVAATIQRRQLKKKSS</sequence>
<dbReference type="AlphaFoldDB" id="A0A5A7PBX6"/>
<accession>A0A5A7PBX6</accession>
<evidence type="ECO:0000256" key="1">
    <source>
        <dbReference type="SAM" id="MobiDB-lite"/>
    </source>
</evidence>
<dbReference type="Proteomes" id="UP000325081">
    <property type="component" value="Unassembled WGS sequence"/>
</dbReference>
<organism evidence="2 3">
    <name type="scientific">Striga asiatica</name>
    <name type="common">Asiatic witchweed</name>
    <name type="synonym">Buchnera asiatica</name>
    <dbReference type="NCBI Taxonomy" id="4170"/>
    <lineage>
        <taxon>Eukaryota</taxon>
        <taxon>Viridiplantae</taxon>
        <taxon>Streptophyta</taxon>
        <taxon>Embryophyta</taxon>
        <taxon>Tracheophyta</taxon>
        <taxon>Spermatophyta</taxon>
        <taxon>Magnoliopsida</taxon>
        <taxon>eudicotyledons</taxon>
        <taxon>Gunneridae</taxon>
        <taxon>Pentapetalae</taxon>
        <taxon>asterids</taxon>
        <taxon>lamiids</taxon>
        <taxon>Lamiales</taxon>
        <taxon>Orobanchaceae</taxon>
        <taxon>Buchnereae</taxon>
        <taxon>Striga</taxon>
    </lineage>
</organism>
<dbReference type="OrthoDB" id="1901794at2759"/>
<proteinExistence type="predicted"/>
<feature type="compositionally biased region" description="Basic and acidic residues" evidence="1">
    <location>
        <begin position="216"/>
        <end position="225"/>
    </location>
</feature>
<evidence type="ECO:0000313" key="3">
    <source>
        <dbReference type="Proteomes" id="UP000325081"/>
    </source>
</evidence>
<dbReference type="EMBL" id="BKCP01004317">
    <property type="protein sequence ID" value="GER30182.1"/>
    <property type="molecule type" value="Genomic_DNA"/>
</dbReference>
<evidence type="ECO:0000313" key="2">
    <source>
        <dbReference type="EMBL" id="GER30182.1"/>
    </source>
</evidence>
<reference evidence="3" key="1">
    <citation type="journal article" date="2019" name="Curr. Biol.">
        <title>Genome Sequence of Striga asiatica Provides Insight into the Evolution of Plant Parasitism.</title>
        <authorList>
            <person name="Yoshida S."/>
            <person name="Kim S."/>
            <person name="Wafula E.K."/>
            <person name="Tanskanen J."/>
            <person name="Kim Y.M."/>
            <person name="Honaas L."/>
            <person name="Yang Z."/>
            <person name="Spallek T."/>
            <person name="Conn C.E."/>
            <person name="Ichihashi Y."/>
            <person name="Cheong K."/>
            <person name="Cui S."/>
            <person name="Der J.P."/>
            <person name="Gundlach H."/>
            <person name="Jiao Y."/>
            <person name="Hori C."/>
            <person name="Ishida J.K."/>
            <person name="Kasahara H."/>
            <person name="Kiba T."/>
            <person name="Kim M.S."/>
            <person name="Koo N."/>
            <person name="Laohavisit A."/>
            <person name="Lee Y.H."/>
            <person name="Lumba S."/>
            <person name="McCourt P."/>
            <person name="Mortimer J.C."/>
            <person name="Mutuku J.M."/>
            <person name="Nomura T."/>
            <person name="Sasaki-Sekimoto Y."/>
            <person name="Seto Y."/>
            <person name="Wang Y."/>
            <person name="Wakatake T."/>
            <person name="Sakakibara H."/>
            <person name="Demura T."/>
            <person name="Yamaguchi S."/>
            <person name="Yoneyama K."/>
            <person name="Manabe R.I."/>
            <person name="Nelson D.C."/>
            <person name="Schulman A.H."/>
            <person name="Timko M.P."/>
            <person name="dePamphilis C.W."/>
            <person name="Choi D."/>
            <person name="Shirasu K."/>
        </authorList>
    </citation>
    <scope>NUCLEOTIDE SEQUENCE [LARGE SCALE GENOMIC DNA]</scope>
    <source>
        <strain evidence="3">cv. UVA1</strain>
    </source>
</reference>
<comment type="caution">
    <text evidence="2">The sequence shown here is derived from an EMBL/GenBank/DDBJ whole genome shotgun (WGS) entry which is preliminary data.</text>
</comment>